<dbReference type="EMBL" id="CP045652">
    <property type="protein sequence ID" value="QGA26129.1"/>
    <property type="molecule type" value="Genomic_DNA"/>
</dbReference>
<dbReference type="Proteomes" id="UP000326921">
    <property type="component" value="Chromosome"/>
</dbReference>
<reference evidence="1 2" key="1">
    <citation type="submission" date="2019-10" db="EMBL/GenBank/DDBJ databases">
        <authorList>
            <person name="Dong K."/>
        </authorList>
    </citation>
    <scope>NUCLEOTIDE SEQUENCE [LARGE SCALE GENOMIC DNA]</scope>
    <source>
        <strain evidence="2">dk4302</strain>
    </source>
</reference>
<dbReference type="AlphaFoldDB" id="A0A5Q0QAF0"/>
<organism evidence="1 2">
    <name type="scientific">Sphingobacterium zhuxiongii</name>
    <dbReference type="NCBI Taxonomy" id="2662364"/>
    <lineage>
        <taxon>Bacteria</taxon>
        <taxon>Pseudomonadati</taxon>
        <taxon>Bacteroidota</taxon>
        <taxon>Sphingobacteriia</taxon>
        <taxon>Sphingobacteriales</taxon>
        <taxon>Sphingobacteriaceae</taxon>
        <taxon>Sphingobacterium</taxon>
    </lineage>
</organism>
<accession>A0A5Q0QAF0</accession>
<keyword evidence="2" id="KW-1185">Reference proteome</keyword>
<gene>
    <name evidence="1" type="ORF">GFH32_07235</name>
</gene>
<sequence>MKKSKEEMLAALLNHSAAGITDQTVHDFSIPQLIAWSRQLDDNRLAFRSAWYIEHFFLKDERLYALYGADIIDIYYHTANWSVLRSYSKLLMWMLSKKNKQFTLSEEQEEHILEKSFVILDNSSCPVAVQVNVMDILADLIKKYDWIANELRIRIELALEKEATPALKSRGNRILKRIS</sequence>
<evidence type="ECO:0000313" key="1">
    <source>
        <dbReference type="EMBL" id="QGA26129.1"/>
    </source>
</evidence>
<name>A0A5Q0QAF0_9SPHI</name>
<proteinExistence type="predicted"/>
<dbReference type="RefSeq" id="WP_153510680.1">
    <property type="nucleotide sequence ID" value="NZ_CP045652.1"/>
</dbReference>
<evidence type="ECO:0000313" key="2">
    <source>
        <dbReference type="Proteomes" id="UP000326921"/>
    </source>
</evidence>
<dbReference type="KEGG" id="sphe:GFH32_07235"/>
<protein>
    <submittedName>
        <fullName evidence="1">Uncharacterized protein</fullName>
    </submittedName>
</protein>